<dbReference type="InterPro" id="IPR001680">
    <property type="entry name" value="WD40_rpt"/>
</dbReference>
<sequence length="562" mass="61108">MAVEPGDTSVLARYPLATSGQISPLLVSLCGMLDLAFVPEKLFCLGSDCRADFVYGRGPALVAFGCHGLHRLGRGRPFQKVFRQPQSRQTRPKEPLKAGASEALAMSWRAESTYQKQSAFVEDEKEYLKLAKKLRDILKLEEKVSAGEKLAQNQQDKIAQKDGLLKEVAALAGKLPGDSDVLGKTEDIMALLPKAKVQGIERRRKQEQERRLNREKKQEEERRKPEFMCRHDRPILSVCLSADGRYLFTCSKDGYLICWSMENKLLKALVTFAGHTGAVFTLDVTAAPSLLMSGSADGQVKFWEGNPDKLQHFTVVSPKTSLDHGGRVRVLRWCPFDEEGAAAGGGYAAAPTGGRRFASASEKLGSKPALIAVWHASAAGTAKLLFEIKDLPGKANDLQWGGGAKLKLFSAHDNGYVGVWSGEAAGPPMKTIRLHSGPVSSLTLTTDRSTLITASHDKTAKAVDVSQPGTETLASFESDRPLNAVAVSDDFAAKEKGTVVLAGGKDARDVTRAKDMQEDEFEAKVYDSASGSILAVSFSGFGRTHVRRYQYFPDALARSENS</sequence>
<keyword evidence="5" id="KW-0648">Protein biosynthesis</keyword>
<dbReference type="OrthoDB" id="406844at2759"/>
<dbReference type="PROSITE" id="PS50294">
    <property type="entry name" value="WD_REPEATS_REGION"/>
    <property type="match status" value="1"/>
</dbReference>
<accession>A0A1Q9ESJ5</accession>
<dbReference type="AlphaFoldDB" id="A0A1Q9ESJ5"/>
<dbReference type="SMART" id="SM00320">
    <property type="entry name" value="WD40"/>
    <property type="match status" value="5"/>
</dbReference>
<dbReference type="PANTHER" id="PTHR19848">
    <property type="entry name" value="WD40 REPEAT PROTEIN"/>
    <property type="match status" value="1"/>
</dbReference>
<evidence type="ECO:0000313" key="6">
    <source>
        <dbReference type="Proteomes" id="UP000186817"/>
    </source>
</evidence>
<dbReference type="Pfam" id="PF00400">
    <property type="entry name" value="WD40"/>
    <property type="match status" value="3"/>
</dbReference>
<protein>
    <submittedName>
        <fullName evidence="5">Eukaryotic translation initiation factor 3 subunit I</fullName>
    </submittedName>
</protein>
<evidence type="ECO:0000256" key="2">
    <source>
        <dbReference type="ARBA" id="ARBA00022737"/>
    </source>
</evidence>
<gene>
    <name evidence="5" type="primary">sum1</name>
    <name evidence="5" type="ORF">AK812_SmicGene5919</name>
</gene>
<evidence type="ECO:0000256" key="3">
    <source>
        <dbReference type="PROSITE-ProRule" id="PRU00221"/>
    </source>
</evidence>
<keyword evidence="6" id="KW-1185">Reference proteome</keyword>
<feature type="region of interest" description="Disordered" evidence="4">
    <location>
        <begin position="200"/>
        <end position="224"/>
    </location>
</feature>
<organism evidence="5 6">
    <name type="scientific">Symbiodinium microadriaticum</name>
    <name type="common">Dinoflagellate</name>
    <name type="synonym">Zooxanthella microadriatica</name>
    <dbReference type="NCBI Taxonomy" id="2951"/>
    <lineage>
        <taxon>Eukaryota</taxon>
        <taxon>Sar</taxon>
        <taxon>Alveolata</taxon>
        <taxon>Dinophyceae</taxon>
        <taxon>Suessiales</taxon>
        <taxon>Symbiodiniaceae</taxon>
        <taxon>Symbiodinium</taxon>
    </lineage>
</organism>
<feature type="repeat" description="WD" evidence="3">
    <location>
        <begin position="272"/>
        <end position="304"/>
    </location>
</feature>
<evidence type="ECO:0000313" key="5">
    <source>
        <dbReference type="EMBL" id="OLQ10364.1"/>
    </source>
</evidence>
<keyword evidence="2" id="KW-0677">Repeat</keyword>
<feature type="repeat" description="WD" evidence="3">
    <location>
        <begin position="228"/>
        <end position="263"/>
    </location>
</feature>
<proteinExistence type="predicted"/>
<dbReference type="InterPro" id="IPR036322">
    <property type="entry name" value="WD40_repeat_dom_sf"/>
</dbReference>
<dbReference type="Gene3D" id="2.130.10.10">
    <property type="entry name" value="YVTN repeat-like/Quinoprotein amine dehydrogenase"/>
    <property type="match status" value="1"/>
</dbReference>
<evidence type="ECO:0000256" key="4">
    <source>
        <dbReference type="SAM" id="MobiDB-lite"/>
    </source>
</evidence>
<dbReference type="Proteomes" id="UP000186817">
    <property type="component" value="Unassembled WGS sequence"/>
</dbReference>
<dbReference type="PROSITE" id="PS50082">
    <property type="entry name" value="WD_REPEATS_2"/>
    <property type="match status" value="2"/>
</dbReference>
<keyword evidence="1 3" id="KW-0853">WD repeat</keyword>
<dbReference type="InterPro" id="IPR015943">
    <property type="entry name" value="WD40/YVTN_repeat-like_dom_sf"/>
</dbReference>
<dbReference type="GO" id="GO:0003743">
    <property type="term" value="F:translation initiation factor activity"/>
    <property type="evidence" value="ECO:0007669"/>
    <property type="project" value="UniProtKB-KW"/>
</dbReference>
<dbReference type="EMBL" id="LSRX01000080">
    <property type="protein sequence ID" value="OLQ10364.1"/>
    <property type="molecule type" value="Genomic_DNA"/>
</dbReference>
<dbReference type="SUPFAM" id="SSF50978">
    <property type="entry name" value="WD40 repeat-like"/>
    <property type="match status" value="1"/>
</dbReference>
<comment type="caution">
    <text evidence="5">The sequence shown here is derived from an EMBL/GenBank/DDBJ whole genome shotgun (WGS) entry which is preliminary data.</text>
</comment>
<name>A0A1Q9ESJ5_SYMMI</name>
<reference evidence="5 6" key="1">
    <citation type="submission" date="2016-02" db="EMBL/GenBank/DDBJ databases">
        <title>Genome analysis of coral dinoflagellate symbionts highlights evolutionary adaptations to a symbiotic lifestyle.</title>
        <authorList>
            <person name="Aranda M."/>
            <person name="Li Y."/>
            <person name="Liew Y.J."/>
            <person name="Baumgarten S."/>
            <person name="Simakov O."/>
            <person name="Wilson M."/>
            <person name="Piel J."/>
            <person name="Ashoor H."/>
            <person name="Bougouffa S."/>
            <person name="Bajic V.B."/>
            <person name="Ryu T."/>
            <person name="Ravasi T."/>
            <person name="Bayer T."/>
            <person name="Micklem G."/>
            <person name="Kim H."/>
            <person name="Bhak J."/>
            <person name="Lajeunesse T.C."/>
            <person name="Voolstra C.R."/>
        </authorList>
    </citation>
    <scope>NUCLEOTIDE SEQUENCE [LARGE SCALE GENOMIC DNA]</scope>
    <source>
        <strain evidence="5 6">CCMP2467</strain>
    </source>
</reference>
<keyword evidence="5" id="KW-0396">Initiation factor</keyword>
<evidence type="ECO:0000256" key="1">
    <source>
        <dbReference type="ARBA" id="ARBA00022574"/>
    </source>
</evidence>
<dbReference type="PANTHER" id="PTHR19848:SF8">
    <property type="entry name" value="F-BOX AND WD REPEAT DOMAIN CONTAINING 7"/>
    <property type="match status" value="1"/>
</dbReference>